<evidence type="ECO:0000313" key="13">
    <source>
        <dbReference type="EMBL" id="KRM56349.1"/>
    </source>
</evidence>
<comment type="caution">
    <text evidence="13">The sequence shown here is derived from an EMBL/GenBank/DDBJ whole genome shotgun (WGS) entry which is preliminary data.</text>
</comment>
<comment type="function">
    <text evidence="8 11">Promotes RNA polymerase assembly. Latches the N- and C-terminal regions of the beta' subunit thereby facilitating its interaction with the beta and alpha subunits.</text>
</comment>
<name>A0A0R1ZMZ2_9LACO</name>
<evidence type="ECO:0000256" key="12">
    <source>
        <dbReference type="SAM" id="MobiDB-lite"/>
    </source>
</evidence>
<dbReference type="AlphaFoldDB" id="A0A0R1ZMZ2"/>
<dbReference type="InterPro" id="IPR003716">
    <property type="entry name" value="DNA-dir_RNA_pol_omega"/>
</dbReference>
<sequence length="92" mass="10249">MIVYPSIDKLLANVPSRYSLAVLAAKRAHQLEADGIRTLSEYKSPRTVGQALEEVAAGDVIIDPASKLLERDAERLDREEDVERAREDDAEK</sequence>
<dbReference type="HAMAP" id="MF_00366">
    <property type="entry name" value="RNApol_bact_RpoZ"/>
    <property type="match status" value="1"/>
</dbReference>
<dbReference type="SUPFAM" id="SSF63562">
    <property type="entry name" value="RPB6/omega subunit-like"/>
    <property type="match status" value="1"/>
</dbReference>
<protein>
    <recommendedName>
        <fullName evidence="3 11">DNA-directed RNA polymerase subunit omega</fullName>
        <shortName evidence="11">RNAP omega subunit</shortName>
        <ecNumber evidence="2 11">2.7.7.6</ecNumber>
    </recommendedName>
    <alternativeName>
        <fullName evidence="11">RNA polymerase omega subunit</fullName>
    </alternativeName>
    <alternativeName>
        <fullName evidence="9 11">Transcriptase subunit omega</fullName>
    </alternativeName>
</protein>
<evidence type="ECO:0000256" key="2">
    <source>
        <dbReference type="ARBA" id="ARBA00012418"/>
    </source>
</evidence>
<dbReference type="OrthoDB" id="9815459at2"/>
<feature type="region of interest" description="Disordered" evidence="12">
    <location>
        <begin position="72"/>
        <end position="92"/>
    </location>
</feature>
<accession>A0A0R1ZMZ2</accession>
<evidence type="ECO:0000256" key="11">
    <source>
        <dbReference type="HAMAP-Rule" id="MF_00366"/>
    </source>
</evidence>
<keyword evidence="5 11" id="KW-0808">Transferase</keyword>
<dbReference type="GO" id="GO:0000428">
    <property type="term" value="C:DNA-directed RNA polymerase complex"/>
    <property type="evidence" value="ECO:0007669"/>
    <property type="project" value="UniProtKB-KW"/>
</dbReference>
<evidence type="ECO:0000256" key="9">
    <source>
        <dbReference type="ARBA" id="ARBA00029924"/>
    </source>
</evidence>
<organism evidence="13 14">
    <name type="scientific">Lacticaseibacillus sharpeae JCM 1186 = DSM 20505</name>
    <dbReference type="NCBI Taxonomy" id="1291052"/>
    <lineage>
        <taxon>Bacteria</taxon>
        <taxon>Bacillati</taxon>
        <taxon>Bacillota</taxon>
        <taxon>Bacilli</taxon>
        <taxon>Lactobacillales</taxon>
        <taxon>Lactobacillaceae</taxon>
        <taxon>Lacticaseibacillus</taxon>
    </lineage>
</organism>
<dbReference type="GO" id="GO:0003899">
    <property type="term" value="F:DNA-directed RNA polymerase activity"/>
    <property type="evidence" value="ECO:0007669"/>
    <property type="project" value="UniProtKB-UniRule"/>
</dbReference>
<dbReference type="STRING" id="1291052.FC18_GL000032"/>
<evidence type="ECO:0000256" key="8">
    <source>
        <dbReference type="ARBA" id="ARBA00024694"/>
    </source>
</evidence>
<dbReference type="InterPro" id="IPR006110">
    <property type="entry name" value="Pol_omega/Rpo6/RPB6"/>
</dbReference>
<keyword evidence="6 11" id="KW-0548">Nucleotidyltransferase</keyword>
<evidence type="ECO:0000256" key="3">
    <source>
        <dbReference type="ARBA" id="ARBA00013725"/>
    </source>
</evidence>
<dbReference type="Gene3D" id="3.90.940.10">
    <property type="match status" value="1"/>
</dbReference>
<dbReference type="NCBIfam" id="TIGR00690">
    <property type="entry name" value="rpoZ"/>
    <property type="match status" value="1"/>
</dbReference>
<evidence type="ECO:0000256" key="10">
    <source>
        <dbReference type="ARBA" id="ARBA00048552"/>
    </source>
</evidence>
<dbReference type="SMART" id="SM01409">
    <property type="entry name" value="RNA_pol_Rpb6"/>
    <property type="match status" value="1"/>
</dbReference>
<dbReference type="EMBL" id="AYYO01000005">
    <property type="protein sequence ID" value="KRM56349.1"/>
    <property type="molecule type" value="Genomic_DNA"/>
</dbReference>
<proteinExistence type="inferred from homology"/>
<evidence type="ECO:0000313" key="14">
    <source>
        <dbReference type="Proteomes" id="UP000051679"/>
    </source>
</evidence>
<evidence type="ECO:0000256" key="7">
    <source>
        <dbReference type="ARBA" id="ARBA00023163"/>
    </source>
</evidence>
<evidence type="ECO:0000256" key="6">
    <source>
        <dbReference type="ARBA" id="ARBA00022695"/>
    </source>
</evidence>
<dbReference type="InterPro" id="IPR036161">
    <property type="entry name" value="RPB6/omega-like_sf"/>
</dbReference>
<comment type="similarity">
    <text evidence="1 11">Belongs to the RNA polymerase subunit omega family.</text>
</comment>
<evidence type="ECO:0000256" key="1">
    <source>
        <dbReference type="ARBA" id="ARBA00006711"/>
    </source>
</evidence>
<evidence type="ECO:0000256" key="4">
    <source>
        <dbReference type="ARBA" id="ARBA00022478"/>
    </source>
</evidence>
<dbReference type="GO" id="GO:0006351">
    <property type="term" value="P:DNA-templated transcription"/>
    <property type="evidence" value="ECO:0007669"/>
    <property type="project" value="UniProtKB-UniRule"/>
</dbReference>
<dbReference type="PATRIC" id="fig|1291052.5.peg.33"/>
<dbReference type="Pfam" id="PF01192">
    <property type="entry name" value="RNA_pol_Rpb6"/>
    <property type="match status" value="1"/>
</dbReference>
<comment type="subunit">
    <text evidence="11">The RNAP catalytic core consists of 2 alpha, 1 beta, 1 beta' and 1 omega subunit. When a sigma factor is associated with the core the holoenzyme is formed, which can initiate transcription.</text>
</comment>
<evidence type="ECO:0000256" key="5">
    <source>
        <dbReference type="ARBA" id="ARBA00022679"/>
    </source>
</evidence>
<keyword evidence="14" id="KW-1185">Reference proteome</keyword>
<reference evidence="13 14" key="1">
    <citation type="journal article" date="2015" name="Genome Announc.">
        <title>Expanding the biotechnology potential of lactobacilli through comparative genomics of 213 strains and associated genera.</title>
        <authorList>
            <person name="Sun Z."/>
            <person name="Harris H.M."/>
            <person name="McCann A."/>
            <person name="Guo C."/>
            <person name="Argimon S."/>
            <person name="Zhang W."/>
            <person name="Yang X."/>
            <person name="Jeffery I.B."/>
            <person name="Cooney J.C."/>
            <person name="Kagawa T.F."/>
            <person name="Liu W."/>
            <person name="Song Y."/>
            <person name="Salvetti E."/>
            <person name="Wrobel A."/>
            <person name="Rasinkangas P."/>
            <person name="Parkhill J."/>
            <person name="Rea M.C."/>
            <person name="O'Sullivan O."/>
            <person name="Ritari J."/>
            <person name="Douillard F.P."/>
            <person name="Paul Ross R."/>
            <person name="Yang R."/>
            <person name="Briner A.E."/>
            <person name="Felis G.E."/>
            <person name="de Vos W.M."/>
            <person name="Barrangou R."/>
            <person name="Klaenhammer T.R."/>
            <person name="Caufield P.W."/>
            <person name="Cui Y."/>
            <person name="Zhang H."/>
            <person name="O'Toole P.W."/>
        </authorList>
    </citation>
    <scope>NUCLEOTIDE SEQUENCE [LARGE SCALE GENOMIC DNA]</scope>
    <source>
        <strain evidence="13 14">DSM 20505</strain>
    </source>
</reference>
<keyword evidence="4 11" id="KW-0240">DNA-directed RNA polymerase</keyword>
<comment type="catalytic activity">
    <reaction evidence="10 11">
        <text>RNA(n) + a ribonucleoside 5'-triphosphate = RNA(n+1) + diphosphate</text>
        <dbReference type="Rhea" id="RHEA:21248"/>
        <dbReference type="Rhea" id="RHEA-COMP:14527"/>
        <dbReference type="Rhea" id="RHEA-COMP:17342"/>
        <dbReference type="ChEBI" id="CHEBI:33019"/>
        <dbReference type="ChEBI" id="CHEBI:61557"/>
        <dbReference type="ChEBI" id="CHEBI:140395"/>
        <dbReference type="EC" id="2.7.7.6"/>
    </reaction>
</comment>
<dbReference type="GO" id="GO:0003677">
    <property type="term" value="F:DNA binding"/>
    <property type="evidence" value="ECO:0007669"/>
    <property type="project" value="UniProtKB-UniRule"/>
</dbReference>
<dbReference type="PANTHER" id="PTHR34476">
    <property type="entry name" value="DNA-DIRECTED RNA POLYMERASE SUBUNIT OMEGA"/>
    <property type="match status" value="1"/>
</dbReference>
<dbReference type="RefSeq" id="WP_054677497.1">
    <property type="nucleotide sequence ID" value="NZ_AYYO01000005.1"/>
</dbReference>
<dbReference type="EC" id="2.7.7.6" evidence="2 11"/>
<gene>
    <name evidence="11" type="primary">rpoZ</name>
    <name evidence="13" type="ORF">FC18_GL000032</name>
</gene>
<dbReference type="Proteomes" id="UP000051679">
    <property type="component" value="Unassembled WGS sequence"/>
</dbReference>
<keyword evidence="7 11" id="KW-0804">Transcription</keyword>
<dbReference type="PANTHER" id="PTHR34476:SF1">
    <property type="entry name" value="DNA-DIRECTED RNA POLYMERASE SUBUNIT OMEGA"/>
    <property type="match status" value="1"/>
</dbReference>